<evidence type="ECO:0000256" key="1">
    <source>
        <dbReference type="ARBA" id="ARBA00022801"/>
    </source>
</evidence>
<evidence type="ECO:0000259" key="4">
    <source>
        <dbReference type="Pfam" id="PF01156"/>
    </source>
</evidence>
<dbReference type="GO" id="GO:0005829">
    <property type="term" value="C:cytosol"/>
    <property type="evidence" value="ECO:0007669"/>
    <property type="project" value="TreeGrafter"/>
</dbReference>
<evidence type="ECO:0000313" key="6">
    <source>
        <dbReference type="Proteomes" id="UP000431901"/>
    </source>
</evidence>
<reference evidence="5 6" key="1">
    <citation type="submission" date="2019-12" db="EMBL/GenBank/DDBJ databases">
        <title>Nocardia macrotermitis sp. nov. and Nocardia aurantia sp. nov., isolated from the gut of the fungus growing-termite Macrotermes natalensis.</title>
        <authorList>
            <person name="Christine B."/>
            <person name="Rene B."/>
        </authorList>
    </citation>
    <scope>NUCLEOTIDE SEQUENCE [LARGE SCALE GENOMIC DNA]</scope>
    <source>
        <strain evidence="5 6">DSM 102126</strain>
    </source>
</reference>
<evidence type="ECO:0000313" key="5">
    <source>
        <dbReference type="EMBL" id="MXQ68329.1"/>
    </source>
</evidence>
<gene>
    <name evidence="5" type="ORF">GQ466_30360</name>
</gene>
<dbReference type="AlphaFoldDB" id="A0A6I4WBQ6"/>
<dbReference type="OrthoDB" id="9797882at2"/>
<protein>
    <submittedName>
        <fullName evidence="5">Nucleoside hydrolase</fullName>
    </submittedName>
</protein>
<keyword evidence="6" id="KW-1185">Reference proteome</keyword>
<evidence type="ECO:0000256" key="2">
    <source>
        <dbReference type="ARBA" id="ARBA00023295"/>
    </source>
</evidence>
<organism evidence="5 6">
    <name type="scientific">Actinomadura rayongensis</name>
    <dbReference type="NCBI Taxonomy" id="1429076"/>
    <lineage>
        <taxon>Bacteria</taxon>
        <taxon>Bacillati</taxon>
        <taxon>Actinomycetota</taxon>
        <taxon>Actinomycetes</taxon>
        <taxon>Streptosporangiales</taxon>
        <taxon>Thermomonosporaceae</taxon>
        <taxon>Actinomadura</taxon>
    </lineage>
</organism>
<accession>A0A6I4WBQ6</accession>
<dbReference type="SUPFAM" id="SSF53590">
    <property type="entry name" value="Nucleoside hydrolase"/>
    <property type="match status" value="1"/>
</dbReference>
<dbReference type="RefSeq" id="WP_161106520.1">
    <property type="nucleotide sequence ID" value="NZ_JBHLYI010000019.1"/>
</dbReference>
<feature type="region of interest" description="Disordered" evidence="3">
    <location>
        <begin position="273"/>
        <end position="292"/>
    </location>
</feature>
<feature type="domain" description="Inosine/uridine-preferring nucleoside hydrolase" evidence="4">
    <location>
        <begin position="4"/>
        <end position="302"/>
    </location>
</feature>
<keyword evidence="1 5" id="KW-0378">Hydrolase</keyword>
<dbReference type="Pfam" id="PF01156">
    <property type="entry name" value="IU_nuc_hydro"/>
    <property type="match status" value="1"/>
</dbReference>
<dbReference type="InterPro" id="IPR036452">
    <property type="entry name" value="Ribo_hydro-like"/>
</dbReference>
<dbReference type="InterPro" id="IPR023186">
    <property type="entry name" value="IUNH"/>
</dbReference>
<dbReference type="GO" id="GO:0008477">
    <property type="term" value="F:purine nucleosidase activity"/>
    <property type="evidence" value="ECO:0007669"/>
    <property type="project" value="TreeGrafter"/>
</dbReference>
<evidence type="ECO:0000256" key="3">
    <source>
        <dbReference type="SAM" id="MobiDB-lite"/>
    </source>
</evidence>
<dbReference type="Proteomes" id="UP000431901">
    <property type="component" value="Unassembled WGS sequence"/>
</dbReference>
<dbReference type="Gene3D" id="3.90.245.10">
    <property type="entry name" value="Ribonucleoside hydrolase-like"/>
    <property type="match status" value="1"/>
</dbReference>
<dbReference type="GO" id="GO:0006152">
    <property type="term" value="P:purine nucleoside catabolic process"/>
    <property type="evidence" value="ECO:0007669"/>
    <property type="project" value="TreeGrafter"/>
</dbReference>
<dbReference type="PANTHER" id="PTHR12304">
    <property type="entry name" value="INOSINE-URIDINE PREFERRING NUCLEOSIDE HYDROLASE"/>
    <property type="match status" value="1"/>
</dbReference>
<dbReference type="InterPro" id="IPR001910">
    <property type="entry name" value="Inosine/uridine_hydrolase_dom"/>
</dbReference>
<keyword evidence="2" id="KW-0326">Glycosidase</keyword>
<dbReference type="PANTHER" id="PTHR12304:SF4">
    <property type="entry name" value="URIDINE NUCLEOSIDASE"/>
    <property type="match status" value="1"/>
</dbReference>
<sequence>MIPVIADVDTGLDDALALAYLTATPHADLRAVTCVAGNTHVEQVVANTLTVLDGVGAPPVPVATGARRPLVSPPRHAHGFHGSDGLGDLALAPSGRRPVPGAAVDLIRTTIERSAEPVTLLALGPLTNVALFLRTFPDHAARLARIVFMGGALAVGNATPVAEFNAWHDPEALHVVLHSGLPVTMYGLEVFERPRLARSAVAAWASSPHPPHRFVGSLLTAYGRHDPLAAPVGIGDAGAACYLARPENGTVERLPTTVQLAGTGRGQTIVDRRARSGESEQHAGPGQAPPTDVVTEIDADAVAADFTTAINALAHEPAGRA</sequence>
<dbReference type="EMBL" id="WUTW01000013">
    <property type="protein sequence ID" value="MXQ68329.1"/>
    <property type="molecule type" value="Genomic_DNA"/>
</dbReference>
<comment type="caution">
    <text evidence="5">The sequence shown here is derived from an EMBL/GenBank/DDBJ whole genome shotgun (WGS) entry which is preliminary data.</text>
</comment>
<name>A0A6I4WBQ6_9ACTN</name>
<proteinExistence type="predicted"/>